<evidence type="ECO:0000313" key="3">
    <source>
        <dbReference type="Proteomes" id="UP000526408"/>
    </source>
</evidence>
<keyword evidence="3" id="KW-1185">Reference proteome</keyword>
<proteinExistence type="predicted"/>
<comment type="caution">
    <text evidence="2">The sequence shown here is derived from an EMBL/GenBank/DDBJ whole genome shotgun (WGS) entry which is preliminary data.</text>
</comment>
<dbReference type="Pfam" id="PF10670">
    <property type="entry name" value="DUF4198"/>
    <property type="match status" value="1"/>
</dbReference>
<evidence type="ECO:0000256" key="1">
    <source>
        <dbReference type="SAM" id="SignalP"/>
    </source>
</evidence>
<feature type="chain" id="PRO_5031063841" evidence="1">
    <location>
        <begin position="23"/>
        <end position="269"/>
    </location>
</feature>
<dbReference type="AlphaFoldDB" id="A0A7X6GWZ0"/>
<sequence>MRILRLAVTVAAIALGGKGALAHEFWIDPDAFVVAPGAVVAADLRVGEEFRGNAQAYLTRNFDRFEIRTGGEVRPVEGRLGDIPALSVAGLPEGLAVVVHQTRALPLTWSEWERFLSFAEHKDLGDVTAMQAARGLDQVDVRETYIRYAKSLVAVGEGAGQDARVGLRTELVALTNPYTDDLSGGMAVQLWLDDAVRADAQVELFDEAPDGSVTITLHRTDADGIARLPVTPGHRYMVDAVALEPVEPAAATDPEWRTLWANLTFAVPG</sequence>
<feature type="signal peptide" evidence="1">
    <location>
        <begin position="1"/>
        <end position="22"/>
    </location>
</feature>
<dbReference type="InterPro" id="IPR019613">
    <property type="entry name" value="DUF4198"/>
</dbReference>
<dbReference type="Proteomes" id="UP000526408">
    <property type="component" value="Unassembled WGS sequence"/>
</dbReference>
<reference evidence="2 3" key="1">
    <citation type="submission" date="2020-04" db="EMBL/GenBank/DDBJ databases">
        <authorList>
            <person name="Yoon J."/>
        </authorList>
    </citation>
    <scope>NUCLEOTIDE SEQUENCE [LARGE SCALE GENOMIC DNA]</scope>
    <source>
        <strain evidence="2 3">KMU-115</strain>
    </source>
</reference>
<keyword evidence="1" id="KW-0732">Signal</keyword>
<accession>A0A7X6GWZ0</accession>
<gene>
    <name evidence="2" type="ORF">HCU73_00665</name>
</gene>
<dbReference type="RefSeq" id="WP_168621481.1">
    <property type="nucleotide sequence ID" value="NZ_JAAZQQ010000001.1"/>
</dbReference>
<evidence type="ECO:0000313" key="2">
    <source>
        <dbReference type="EMBL" id="NKX43088.1"/>
    </source>
</evidence>
<protein>
    <submittedName>
        <fullName evidence="2">DUF4198 domain-containing protein</fullName>
    </submittedName>
</protein>
<dbReference type="EMBL" id="JAAZQQ010000001">
    <property type="protein sequence ID" value="NKX43088.1"/>
    <property type="molecule type" value="Genomic_DNA"/>
</dbReference>
<name>A0A7X6GWZ0_9RHOB</name>
<organism evidence="2 3">
    <name type="scientific">Roseicyclus persicicus</name>
    <dbReference type="NCBI Taxonomy" id="2650661"/>
    <lineage>
        <taxon>Bacteria</taxon>
        <taxon>Pseudomonadati</taxon>
        <taxon>Pseudomonadota</taxon>
        <taxon>Alphaproteobacteria</taxon>
        <taxon>Rhodobacterales</taxon>
        <taxon>Roseobacteraceae</taxon>
        <taxon>Roseicyclus</taxon>
    </lineage>
</organism>